<dbReference type="PANTHER" id="PTHR43401">
    <property type="entry name" value="L-THREONINE 3-DEHYDROGENASE"/>
    <property type="match status" value="1"/>
</dbReference>
<feature type="domain" description="Alcohol dehydrogenase-like C-terminal" evidence="2">
    <location>
        <begin position="173"/>
        <end position="295"/>
    </location>
</feature>
<dbReference type="InterPro" id="IPR011032">
    <property type="entry name" value="GroES-like_sf"/>
</dbReference>
<dbReference type="Proteomes" id="UP000325289">
    <property type="component" value="Unassembled WGS sequence"/>
</dbReference>
<evidence type="ECO:0000313" key="5">
    <source>
        <dbReference type="Proteomes" id="UP000325289"/>
    </source>
</evidence>
<protein>
    <submittedName>
        <fullName evidence="4">2-desacetyl-2-hydroxyethyl bacteriochlorophyllide A dehydrogenase</fullName>
    </submittedName>
</protein>
<keyword evidence="5" id="KW-1185">Reference proteome</keyword>
<dbReference type="SUPFAM" id="SSF51735">
    <property type="entry name" value="NAD(P)-binding Rossmann-fold domains"/>
    <property type="match status" value="1"/>
</dbReference>
<gene>
    <name evidence="4" type="ORF">SAMN04515678_103241</name>
</gene>
<evidence type="ECO:0000256" key="1">
    <source>
        <dbReference type="ARBA" id="ARBA00023002"/>
    </source>
</evidence>
<organism evidence="4 5">
    <name type="scientific">Roseivivax sediminis</name>
    <dbReference type="NCBI Taxonomy" id="936889"/>
    <lineage>
        <taxon>Bacteria</taxon>
        <taxon>Pseudomonadati</taxon>
        <taxon>Pseudomonadota</taxon>
        <taxon>Alphaproteobacteria</taxon>
        <taxon>Rhodobacterales</taxon>
        <taxon>Roseobacteraceae</taxon>
        <taxon>Roseivivax</taxon>
    </lineage>
</organism>
<evidence type="ECO:0000313" key="4">
    <source>
        <dbReference type="EMBL" id="SFD83118.1"/>
    </source>
</evidence>
<dbReference type="RefSeq" id="WP_223162993.1">
    <property type="nucleotide sequence ID" value="NZ_FOMS01000003.1"/>
</dbReference>
<keyword evidence="1" id="KW-0560">Oxidoreductase</keyword>
<dbReference type="GO" id="GO:0016491">
    <property type="term" value="F:oxidoreductase activity"/>
    <property type="evidence" value="ECO:0007669"/>
    <property type="project" value="UniProtKB-KW"/>
</dbReference>
<feature type="domain" description="Alcohol dehydrogenase-like N-terminal" evidence="3">
    <location>
        <begin position="33"/>
        <end position="134"/>
    </location>
</feature>
<dbReference type="PANTHER" id="PTHR43401:SF3">
    <property type="entry name" value="L-GALACTONATE-5-DEHYDROGENASE"/>
    <property type="match status" value="1"/>
</dbReference>
<dbReference type="InterPro" id="IPR013149">
    <property type="entry name" value="ADH-like_C"/>
</dbReference>
<evidence type="ECO:0000259" key="2">
    <source>
        <dbReference type="Pfam" id="PF00107"/>
    </source>
</evidence>
<dbReference type="InterPro" id="IPR050129">
    <property type="entry name" value="Zn_alcohol_dh"/>
</dbReference>
<reference evidence="4 5" key="1">
    <citation type="submission" date="2016-10" db="EMBL/GenBank/DDBJ databases">
        <authorList>
            <person name="Varghese N."/>
            <person name="Submissions S."/>
        </authorList>
    </citation>
    <scope>NUCLEOTIDE SEQUENCE [LARGE SCALE GENOMIC DNA]</scope>
    <source>
        <strain evidence="5">YIM D21,KCTC 23444,ACCC 10710</strain>
    </source>
</reference>
<dbReference type="SUPFAM" id="SSF50129">
    <property type="entry name" value="GroES-like"/>
    <property type="match status" value="1"/>
</dbReference>
<dbReference type="Gene3D" id="3.90.180.10">
    <property type="entry name" value="Medium-chain alcohol dehydrogenases, catalytic domain"/>
    <property type="match status" value="1"/>
</dbReference>
<name>A0A1I1VM40_9RHOB</name>
<dbReference type="InterPro" id="IPR036291">
    <property type="entry name" value="NAD(P)-bd_dom_sf"/>
</dbReference>
<dbReference type="Pfam" id="PF08240">
    <property type="entry name" value="ADH_N"/>
    <property type="match status" value="1"/>
</dbReference>
<dbReference type="CDD" id="cd08261">
    <property type="entry name" value="Zn_ADH7"/>
    <property type="match status" value="1"/>
</dbReference>
<dbReference type="EMBL" id="FOMS01000003">
    <property type="protein sequence ID" value="SFD83118.1"/>
    <property type="molecule type" value="Genomic_DNA"/>
</dbReference>
<dbReference type="InterPro" id="IPR013154">
    <property type="entry name" value="ADH-like_N"/>
</dbReference>
<sequence length="336" mass="34981">MKDGATDTMECGVCVAPGTFRVETRPLPETAPEGHVLVDIAAIGICGTDYHIFEGKHPFLDYPRVIGHELSGHIASGPDAGQLVVVNPYISCGTCRACRRGKPNCCASISVLGVHRDGGMCARIAVPEGNLYPAEGLSAEQAAMVEFLAIGAHAVARSGTGPGDAVLVTGAGPIGLGTALFARIAGAEVHLMDLSPERLAAAERLFGFDRHHAPGGDVLTGDLAEGFDVVFDATGNATAMEAGLPLLAHGGTAVFVSVVKDDITFSDAEFHKREARIVGSRNALRSDFDRVMAAIRDGAIPTEAIATETLPLTELPGRFPGLAENRDAIVKIIVTP</sequence>
<evidence type="ECO:0000259" key="3">
    <source>
        <dbReference type="Pfam" id="PF08240"/>
    </source>
</evidence>
<proteinExistence type="predicted"/>
<dbReference type="Gene3D" id="3.40.50.720">
    <property type="entry name" value="NAD(P)-binding Rossmann-like Domain"/>
    <property type="match status" value="1"/>
</dbReference>
<accession>A0A1I1VM40</accession>
<dbReference type="Pfam" id="PF00107">
    <property type="entry name" value="ADH_zinc_N"/>
    <property type="match status" value="1"/>
</dbReference>
<dbReference type="AlphaFoldDB" id="A0A1I1VM40"/>